<evidence type="ECO:0000256" key="1">
    <source>
        <dbReference type="SAM" id="MobiDB-lite"/>
    </source>
</evidence>
<proteinExistence type="predicted"/>
<feature type="compositionally biased region" description="Polar residues" evidence="1">
    <location>
        <begin position="40"/>
        <end position="55"/>
    </location>
</feature>
<reference evidence="3" key="1">
    <citation type="submission" date="2014-10" db="EMBL/GenBank/DDBJ databases">
        <authorList>
            <person name="King R."/>
        </authorList>
    </citation>
    <scope>NUCLEOTIDE SEQUENCE [LARGE SCALE GENOMIC DNA]</scope>
    <source>
        <strain evidence="3">A3/5</strain>
    </source>
</reference>
<organism evidence="2 3">
    <name type="scientific">Fusarium venenatum</name>
    <dbReference type="NCBI Taxonomy" id="56646"/>
    <lineage>
        <taxon>Eukaryota</taxon>
        <taxon>Fungi</taxon>
        <taxon>Dikarya</taxon>
        <taxon>Ascomycota</taxon>
        <taxon>Pezizomycotina</taxon>
        <taxon>Sordariomycetes</taxon>
        <taxon>Hypocreomycetidae</taxon>
        <taxon>Hypocreales</taxon>
        <taxon>Nectriaceae</taxon>
        <taxon>Fusarium</taxon>
    </lineage>
</organism>
<evidence type="ECO:0000313" key="3">
    <source>
        <dbReference type="Proteomes" id="UP000245910"/>
    </source>
</evidence>
<sequence>MYSGFSFSSSSNGTVGLSFWEEELRQGYRRSRLDHLQVQQHVPGSCENPSDSVGQYVQPEHDE</sequence>
<dbReference type="Proteomes" id="UP000245910">
    <property type="component" value="Chromosome II"/>
</dbReference>
<dbReference type="EMBL" id="LN649230">
    <property type="protein sequence ID" value="CEI60629.1"/>
    <property type="molecule type" value="Genomic_DNA"/>
</dbReference>
<protein>
    <submittedName>
        <fullName evidence="2">Uncharacterized protein</fullName>
    </submittedName>
</protein>
<name>A0A2L2SVZ3_9HYPO</name>
<feature type="region of interest" description="Disordered" evidence="1">
    <location>
        <begin position="40"/>
        <end position="63"/>
    </location>
</feature>
<dbReference type="AlphaFoldDB" id="A0A2L2SVZ3"/>
<keyword evidence="3" id="KW-1185">Reference proteome</keyword>
<evidence type="ECO:0000313" key="2">
    <source>
        <dbReference type="EMBL" id="CEI60629.1"/>
    </source>
</evidence>
<accession>A0A2L2SVZ3</accession>